<keyword evidence="10" id="KW-1185">Reference proteome</keyword>
<keyword evidence="7 8" id="KW-0472">Membrane</keyword>
<comment type="subcellular location">
    <subcellularLocation>
        <location evidence="1">Cell membrane</location>
        <topology evidence="1">Multi-pass membrane protein</topology>
    </subcellularLocation>
</comment>
<feature type="transmembrane region" description="Helical" evidence="8">
    <location>
        <begin position="145"/>
        <end position="167"/>
    </location>
</feature>
<evidence type="ECO:0000313" key="10">
    <source>
        <dbReference type="Proteomes" id="UP001175147"/>
    </source>
</evidence>
<evidence type="ECO:0000256" key="4">
    <source>
        <dbReference type="ARBA" id="ARBA00022692"/>
    </source>
</evidence>
<feature type="transmembrane region" description="Helical" evidence="8">
    <location>
        <begin position="487"/>
        <end position="508"/>
    </location>
</feature>
<keyword evidence="5 8" id="KW-1133">Transmembrane helix</keyword>
<gene>
    <name evidence="9" type="ORF">Q5M86_08265</name>
</gene>
<feature type="transmembrane region" description="Helical" evidence="8">
    <location>
        <begin position="89"/>
        <end position="107"/>
    </location>
</feature>
<feature type="transmembrane region" description="Helical" evidence="8">
    <location>
        <begin position="324"/>
        <end position="347"/>
    </location>
</feature>
<evidence type="ECO:0000256" key="3">
    <source>
        <dbReference type="ARBA" id="ARBA00022475"/>
    </source>
</evidence>
<keyword evidence="6" id="KW-0406">Ion transport</keyword>
<feature type="transmembrane region" description="Helical" evidence="8">
    <location>
        <begin position="119"/>
        <end position="138"/>
    </location>
</feature>
<dbReference type="PANTHER" id="PTHR32024:SF1">
    <property type="entry name" value="KTR SYSTEM POTASSIUM UPTAKE PROTEIN B"/>
    <property type="match status" value="1"/>
</dbReference>
<dbReference type="Pfam" id="PF02386">
    <property type="entry name" value="TrkH"/>
    <property type="match status" value="1"/>
</dbReference>
<feature type="transmembrane region" description="Helical" evidence="8">
    <location>
        <begin position="540"/>
        <end position="561"/>
    </location>
</feature>
<feature type="transmembrane region" description="Helical" evidence="8">
    <location>
        <begin position="66"/>
        <end position="82"/>
    </location>
</feature>
<feature type="transmembrane region" description="Helical" evidence="8">
    <location>
        <begin position="179"/>
        <end position="198"/>
    </location>
</feature>
<feature type="transmembrane region" description="Helical" evidence="8">
    <location>
        <begin position="368"/>
        <end position="386"/>
    </location>
</feature>
<feature type="transmembrane region" description="Helical" evidence="8">
    <location>
        <begin position="420"/>
        <end position="441"/>
    </location>
</feature>
<accession>A0ABT8YY08</accession>
<sequence>MKNIFNNRTDNNINNNKNIIQTIDEFFKRVSNLAAIAGSIFAIFVLLMQIRQVNADNFYIANYDKIINVITVCFVFILIDQIRIAPRKLYIVVPIIQLIGLLLLNFFSKKYYDIYANRIIWTIAGSILFFLVIVINWLRLSYSKFTLYQMIIASFIFVITLGSLLLYLPLSTVGGKLSFVDALFTATSAVCVTGLSVIDISKEFTLFGQVVLITLIQIGGLGIMSISAIVLLFSVNKGSVQDRVRTLEMFNTQNKDIIQSTVKVIFLSTFFIELLGAVSLFTVMETDSKLGMRIFSSVFHSISAFCNAGFSLYTDNLHQYSANITVNVTIMLLITLGGIGYPVMLTVSRAVINKIKGQRYVFDVQARIVIYTSVILIIVGSVFIFFNEYSNSLKDLPLKEKILVSLFQSVSPRTAGFETIAYNSMSTVTIGVVIFLMFVGASPNSTGGGVKTTTLFVFMFSVITAIFNRPYIVVNGRKIKSDTVNKSVAIVTLAISISVLASFIMFYIEKSKTMMPILFEAVSAISTVGLSLGITPTVTIWSKLILILLMFIGRVGYLTLFMSIGSIKQGKYGIIDLPTSDVTIG</sequence>
<evidence type="ECO:0000313" key="9">
    <source>
        <dbReference type="EMBL" id="MDO7020766.1"/>
    </source>
</evidence>
<evidence type="ECO:0000256" key="8">
    <source>
        <dbReference type="SAM" id="Phobius"/>
    </source>
</evidence>
<evidence type="ECO:0000256" key="1">
    <source>
        <dbReference type="ARBA" id="ARBA00004651"/>
    </source>
</evidence>
<evidence type="ECO:0000256" key="6">
    <source>
        <dbReference type="ARBA" id="ARBA00023065"/>
    </source>
</evidence>
<dbReference type="InterPro" id="IPR003445">
    <property type="entry name" value="Cat_transpt"/>
</dbReference>
<comment type="caution">
    <text evidence="9">The sequence shown here is derived from an EMBL/GenBank/DDBJ whole genome shotgun (WGS) entry which is preliminary data.</text>
</comment>
<dbReference type="EMBL" id="JAUPBM010000100">
    <property type="protein sequence ID" value="MDO7020766.1"/>
    <property type="molecule type" value="Genomic_DNA"/>
</dbReference>
<feature type="transmembrane region" description="Helical" evidence="8">
    <location>
        <begin position="30"/>
        <end position="50"/>
    </location>
</feature>
<feature type="transmembrane region" description="Helical" evidence="8">
    <location>
        <begin position="515"/>
        <end position="534"/>
    </location>
</feature>
<feature type="transmembrane region" description="Helical" evidence="8">
    <location>
        <begin position="210"/>
        <end position="235"/>
    </location>
</feature>
<evidence type="ECO:0000256" key="2">
    <source>
        <dbReference type="ARBA" id="ARBA00022448"/>
    </source>
</evidence>
<evidence type="ECO:0000256" key="7">
    <source>
        <dbReference type="ARBA" id="ARBA00023136"/>
    </source>
</evidence>
<keyword evidence="3" id="KW-1003">Cell membrane</keyword>
<proteinExistence type="predicted"/>
<protein>
    <submittedName>
        <fullName evidence="9">Potassium transporter TrkG</fullName>
    </submittedName>
</protein>
<keyword evidence="2" id="KW-0813">Transport</keyword>
<feature type="transmembrane region" description="Helical" evidence="8">
    <location>
        <begin position="448"/>
        <end position="467"/>
    </location>
</feature>
<name>A0ABT8YY08_9SPIR</name>
<dbReference type="RefSeq" id="WP_304384511.1">
    <property type="nucleotide sequence ID" value="NZ_JAUPBL010000012.1"/>
</dbReference>
<evidence type="ECO:0000256" key="5">
    <source>
        <dbReference type="ARBA" id="ARBA00022989"/>
    </source>
</evidence>
<keyword evidence="4 8" id="KW-0812">Transmembrane</keyword>
<feature type="transmembrane region" description="Helical" evidence="8">
    <location>
        <begin position="264"/>
        <end position="283"/>
    </location>
</feature>
<dbReference type="Proteomes" id="UP001175147">
    <property type="component" value="Unassembled WGS sequence"/>
</dbReference>
<reference evidence="9" key="1">
    <citation type="submission" date="2023-07" db="EMBL/GenBank/DDBJ databases">
        <title>Mucosal microbiota of week-old chicken and adult hens.</title>
        <authorList>
            <person name="Volf J."/>
            <person name="Karasova D."/>
            <person name="Crhanova M."/>
            <person name="Faldynova M."/>
            <person name="Prikrylova H."/>
            <person name="Zeman M."/>
            <person name="Babak V."/>
            <person name="Rajova J."/>
            <person name="Rychlik I."/>
        </authorList>
    </citation>
    <scope>NUCLEOTIDE SEQUENCE</scope>
    <source>
        <strain evidence="9">ET902</strain>
    </source>
</reference>
<organism evidence="9 10">
    <name type="scientific">Brachyspira innocens</name>
    <dbReference type="NCBI Taxonomy" id="13264"/>
    <lineage>
        <taxon>Bacteria</taxon>
        <taxon>Pseudomonadati</taxon>
        <taxon>Spirochaetota</taxon>
        <taxon>Spirochaetia</taxon>
        <taxon>Brachyspirales</taxon>
        <taxon>Brachyspiraceae</taxon>
        <taxon>Brachyspira</taxon>
    </lineage>
</organism>
<dbReference type="PANTHER" id="PTHR32024">
    <property type="entry name" value="TRK SYSTEM POTASSIUM UPTAKE PROTEIN TRKG-RELATED"/>
    <property type="match status" value="1"/>
</dbReference>